<keyword evidence="4" id="KW-1185">Reference proteome</keyword>
<comment type="caution">
    <text evidence="3">The sequence shown here is derived from an EMBL/GenBank/DDBJ whole genome shotgun (WGS) entry which is preliminary data.</text>
</comment>
<dbReference type="Pfam" id="PF06999">
    <property type="entry name" value="Suc_Fer-like"/>
    <property type="match status" value="1"/>
</dbReference>
<sequence>MRIRHPTRSLSPIKQIYLLLHSPKILSRNLPKISPRSRFFSHLAPQPSSCYAMAGESESFSTLVENDAKYGFERGEMYQSNLAGTVDPYERHVFLCYKSHESWPSRVEDSDSDPLPKLLASALKARKNDISLKTRLTVCEGGDDVKFSDGDVLVFPEMIIYRGLKDSDIDSFVEDVLVNGKPWLSGVQEELTGSYVFVCAHNNRDRRCGVCGPVLIEKFKGEIGSKDLKNHVFVTACSHVGGHKYAGNVIIFSADPDGKIAGNWYGYVTPSDVVELLDKQIGRGEVIDRIWRGQMGANIKEAEEVGEPQHANETNANINEKQPQVTGTEEKTESVGSCCQGANGISCCRVENVEKKPVRKELGGLTCWMGKWEQRNVLTTVAVVGAVATVAVAYGLYRRAR</sequence>
<dbReference type="PANTHER" id="PTHR31902:SF10">
    <property type="entry name" value="SUCRASE_FERREDOXIN-LIKE FAMILY PROTEIN"/>
    <property type="match status" value="1"/>
</dbReference>
<dbReference type="Proteomes" id="UP001318860">
    <property type="component" value="Unassembled WGS sequence"/>
</dbReference>
<feature type="transmembrane region" description="Helical" evidence="2">
    <location>
        <begin position="377"/>
        <end position="397"/>
    </location>
</feature>
<feature type="region of interest" description="Disordered" evidence="1">
    <location>
        <begin position="305"/>
        <end position="329"/>
    </location>
</feature>
<evidence type="ECO:0000256" key="2">
    <source>
        <dbReference type="SAM" id="Phobius"/>
    </source>
</evidence>
<dbReference type="CDD" id="cd03062">
    <property type="entry name" value="TRX_Fd_Sucrase"/>
    <property type="match status" value="1"/>
</dbReference>
<accession>A0ABR0V0S4</accession>
<keyword evidence="2" id="KW-0472">Membrane</keyword>
<name>A0ABR0V0S4_REHGL</name>
<proteinExistence type="predicted"/>
<keyword evidence="2" id="KW-1133">Transmembrane helix</keyword>
<dbReference type="PANTHER" id="PTHR31902">
    <property type="entry name" value="ACTIN PATCHES DISTAL PROTEIN 1"/>
    <property type="match status" value="1"/>
</dbReference>
<evidence type="ECO:0000313" key="4">
    <source>
        <dbReference type="Proteomes" id="UP001318860"/>
    </source>
</evidence>
<reference evidence="3 4" key="1">
    <citation type="journal article" date="2021" name="Comput. Struct. Biotechnol. J.">
        <title>De novo genome assembly of the potent medicinal plant Rehmannia glutinosa using nanopore technology.</title>
        <authorList>
            <person name="Ma L."/>
            <person name="Dong C."/>
            <person name="Song C."/>
            <person name="Wang X."/>
            <person name="Zheng X."/>
            <person name="Niu Y."/>
            <person name="Chen S."/>
            <person name="Feng W."/>
        </authorList>
    </citation>
    <scope>NUCLEOTIDE SEQUENCE [LARGE SCALE GENOMIC DNA]</scope>
    <source>
        <strain evidence="3">DH-2019</strain>
    </source>
</reference>
<dbReference type="InterPro" id="IPR036249">
    <property type="entry name" value="Thioredoxin-like_sf"/>
</dbReference>
<dbReference type="InterPro" id="IPR009737">
    <property type="entry name" value="Aim32/Apd1-like"/>
</dbReference>
<dbReference type="Gene3D" id="3.40.30.10">
    <property type="entry name" value="Glutaredoxin"/>
    <property type="match status" value="2"/>
</dbReference>
<dbReference type="EMBL" id="JABTTQ020001768">
    <property type="protein sequence ID" value="KAK6128308.1"/>
    <property type="molecule type" value="Genomic_DNA"/>
</dbReference>
<dbReference type="SUPFAM" id="SSF52833">
    <property type="entry name" value="Thioredoxin-like"/>
    <property type="match status" value="1"/>
</dbReference>
<evidence type="ECO:0000313" key="3">
    <source>
        <dbReference type="EMBL" id="KAK6128308.1"/>
    </source>
</evidence>
<evidence type="ECO:0000256" key="1">
    <source>
        <dbReference type="SAM" id="MobiDB-lite"/>
    </source>
</evidence>
<organism evidence="3 4">
    <name type="scientific">Rehmannia glutinosa</name>
    <name type="common">Chinese foxglove</name>
    <dbReference type="NCBI Taxonomy" id="99300"/>
    <lineage>
        <taxon>Eukaryota</taxon>
        <taxon>Viridiplantae</taxon>
        <taxon>Streptophyta</taxon>
        <taxon>Embryophyta</taxon>
        <taxon>Tracheophyta</taxon>
        <taxon>Spermatophyta</taxon>
        <taxon>Magnoliopsida</taxon>
        <taxon>eudicotyledons</taxon>
        <taxon>Gunneridae</taxon>
        <taxon>Pentapetalae</taxon>
        <taxon>asterids</taxon>
        <taxon>lamiids</taxon>
        <taxon>Lamiales</taxon>
        <taxon>Orobanchaceae</taxon>
        <taxon>Rehmannieae</taxon>
        <taxon>Rehmannia</taxon>
    </lineage>
</organism>
<protein>
    <submittedName>
        <fullName evidence="3">Uncharacterized protein</fullName>
    </submittedName>
</protein>
<feature type="compositionally biased region" description="Polar residues" evidence="1">
    <location>
        <begin position="311"/>
        <end position="327"/>
    </location>
</feature>
<gene>
    <name evidence="3" type="ORF">DH2020_037943</name>
</gene>
<keyword evidence="2" id="KW-0812">Transmembrane</keyword>